<dbReference type="OrthoDB" id="760868at2759"/>
<evidence type="ECO:0000313" key="2">
    <source>
        <dbReference type="Proteomes" id="UP001163046"/>
    </source>
</evidence>
<dbReference type="Gene3D" id="1.25.10.10">
    <property type="entry name" value="Leucine-rich Repeat Variant"/>
    <property type="match status" value="1"/>
</dbReference>
<accession>A0A9W9YX00</accession>
<name>A0A9W9YX00_9CNID</name>
<comment type="caution">
    <text evidence="1">The sequence shown here is derived from an EMBL/GenBank/DDBJ whole genome shotgun (WGS) entry which is preliminary data.</text>
</comment>
<sequence length="63" mass="7027">MLACWVLHSFGDITFKDERNLAAAVNSARICLTEDNDPPVIVEAAIALQFLIEKQEGCKYQLC</sequence>
<dbReference type="Proteomes" id="UP001163046">
    <property type="component" value="Unassembled WGS sequence"/>
</dbReference>
<organism evidence="1 2">
    <name type="scientific">Desmophyllum pertusum</name>
    <dbReference type="NCBI Taxonomy" id="174260"/>
    <lineage>
        <taxon>Eukaryota</taxon>
        <taxon>Metazoa</taxon>
        <taxon>Cnidaria</taxon>
        <taxon>Anthozoa</taxon>
        <taxon>Hexacorallia</taxon>
        <taxon>Scleractinia</taxon>
        <taxon>Caryophylliina</taxon>
        <taxon>Caryophylliidae</taxon>
        <taxon>Desmophyllum</taxon>
    </lineage>
</organism>
<gene>
    <name evidence="1" type="primary">IPO7_5</name>
    <name evidence="1" type="ORF">OS493_028621</name>
</gene>
<keyword evidence="2" id="KW-1185">Reference proteome</keyword>
<dbReference type="AlphaFoldDB" id="A0A9W9YX00"/>
<evidence type="ECO:0000313" key="1">
    <source>
        <dbReference type="EMBL" id="KAJ7371002.1"/>
    </source>
</evidence>
<dbReference type="InterPro" id="IPR011989">
    <property type="entry name" value="ARM-like"/>
</dbReference>
<dbReference type="EMBL" id="MU826853">
    <property type="protein sequence ID" value="KAJ7371002.1"/>
    <property type="molecule type" value="Genomic_DNA"/>
</dbReference>
<reference evidence="1" key="1">
    <citation type="submission" date="2023-01" db="EMBL/GenBank/DDBJ databases">
        <title>Genome assembly of the deep-sea coral Lophelia pertusa.</title>
        <authorList>
            <person name="Herrera S."/>
            <person name="Cordes E."/>
        </authorList>
    </citation>
    <scope>NUCLEOTIDE SEQUENCE</scope>
    <source>
        <strain evidence="1">USNM1676648</strain>
        <tissue evidence="1">Polyp</tissue>
    </source>
</reference>
<protein>
    <submittedName>
        <fullName evidence="1">Importin-7</fullName>
    </submittedName>
</protein>
<proteinExistence type="predicted"/>